<dbReference type="InterPro" id="IPR055936">
    <property type="entry name" value="DUF7514"/>
</dbReference>
<evidence type="ECO:0000256" key="4">
    <source>
        <dbReference type="SAM" id="MobiDB-lite"/>
    </source>
</evidence>
<dbReference type="Pfam" id="PF24355">
    <property type="entry name" value="DUF7514"/>
    <property type="match status" value="1"/>
</dbReference>
<evidence type="ECO:0000313" key="7">
    <source>
        <dbReference type="Proteomes" id="UP000011761"/>
    </source>
</evidence>
<evidence type="ECO:0000256" key="3">
    <source>
        <dbReference type="ARBA" id="ARBA00022833"/>
    </source>
</evidence>
<dbReference type="Gene3D" id="3.30.60.90">
    <property type="match status" value="1"/>
</dbReference>
<accession>M2NNH3</accession>
<feature type="compositionally biased region" description="Polar residues" evidence="4">
    <location>
        <begin position="327"/>
        <end position="351"/>
    </location>
</feature>
<evidence type="ECO:0000259" key="5">
    <source>
        <dbReference type="Pfam" id="PF24355"/>
    </source>
</evidence>
<dbReference type="GO" id="GO:0008270">
    <property type="term" value="F:zinc ion binding"/>
    <property type="evidence" value="ECO:0007669"/>
    <property type="project" value="UniProtKB-KW"/>
</dbReference>
<organism evidence="6 7">
    <name type="scientific">Baudoinia panamericana (strain UAMH 10762)</name>
    <name type="common">Angels' share fungus</name>
    <name type="synonym">Baudoinia compniacensis (strain UAMH 10762)</name>
    <dbReference type="NCBI Taxonomy" id="717646"/>
    <lineage>
        <taxon>Eukaryota</taxon>
        <taxon>Fungi</taxon>
        <taxon>Dikarya</taxon>
        <taxon>Ascomycota</taxon>
        <taxon>Pezizomycotina</taxon>
        <taxon>Dothideomycetes</taxon>
        <taxon>Dothideomycetidae</taxon>
        <taxon>Mycosphaerellales</taxon>
        <taxon>Teratosphaeriaceae</taxon>
        <taxon>Baudoinia</taxon>
    </lineage>
</organism>
<proteinExistence type="predicted"/>
<keyword evidence="2" id="KW-0863">Zinc-finger</keyword>
<keyword evidence="1" id="KW-0479">Metal-binding</keyword>
<protein>
    <recommendedName>
        <fullName evidence="5">DUF7514 domain-containing protein</fullName>
    </recommendedName>
</protein>
<keyword evidence="3" id="KW-0862">Zinc</keyword>
<keyword evidence="7" id="KW-1185">Reference proteome</keyword>
<dbReference type="OrthoDB" id="5075811at2759"/>
<reference evidence="6 7" key="1">
    <citation type="journal article" date="2012" name="PLoS Pathog.">
        <title>Diverse lifestyles and strategies of plant pathogenesis encoded in the genomes of eighteen Dothideomycetes fungi.</title>
        <authorList>
            <person name="Ohm R.A."/>
            <person name="Feau N."/>
            <person name="Henrissat B."/>
            <person name="Schoch C.L."/>
            <person name="Horwitz B.A."/>
            <person name="Barry K.W."/>
            <person name="Condon B.J."/>
            <person name="Copeland A.C."/>
            <person name="Dhillon B."/>
            <person name="Glaser F."/>
            <person name="Hesse C.N."/>
            <person name="Kosti I."/>
            <person name="LaButti K."/>
            <person name="Lindquist E.A."/>
            <person name="Lucas S."/>
            <person name="Salamov A.A."/>
            <person name="Bradshaw R.E."/>
            <person name="Ciuffetti L."/>
            <person name="Hamelin R.C."/>
            <person name="Kema G.H.J."/>
            <person name="Lawrence C."/>
            <person name="Scott J.A."/>
            <person name="Spatafora J.W."/>
            <person name="Turgeon B.G."/>
            <person name="de Wit P.J.G.M."/>
            <person name="Zhong S."/>
            <person name="Goodwin S.B."/>
            <person name="Grigoriev I.V."/>
        </authorList>
    </citation>
    <scope>NUCLEOTIDE SEQUENCE [LARGE SCALE GENOMIC DNA]</scope>
    <source>
        <strain evidence="6 7">UAMH 10762</strain>
    </source>
</reference>
<dbReference type="SUPFAM" id="SSF57850">
    <property type="entry name" value="RING/U-box"/>
    <property type="match status" value="1"/>
</dbReference>
<dbReference type="eggNOG" id="ENOG502T42S">
    <property type="taxonomic scope" value="Eukaryota"/>
</dbReference>
<dbReference type="HOGENOM" id="CLU_647202_0_0_1"/>
<feature type="compositionally biased region" description="Polar residues" evidence="4">
    <location>
        <begin position="359"/>
        <end position="376"/>
    </location>
</feature>
<dbReference type="EMBL" id="KB445550">
    <property type="protein sequence ID" value="EMD01045.1"/>
    <property type="molecule type" value="Genomic_DNA"/>
</dbReference>
<name>M2NNH3_BAUPA</name>
<dbReference type="RefSeq" id="XP_007672229.1">
    <property type="nucleotide sequence ID" value="XM_007674039.1"/>
</dbReference>
<evidence type="ECO:0000256" key="2">
    <source>
        <dbReference type="ARBA" id="ARBA00022771"/>
    </source>
</evidence>
<dbReference type="AlphaFoldDB" id="M2NNH3"/>
<dbReference type="GeneID" id="19109712"/>
<gene>
    <name evidence="6" type="ORF">BAUCODRAFT_21009</name>
</gene>
<dbReference type="Proteomes" id="UP000011761">
    <property type="component" value="Unassembled WGS sequence"/>
</dbReference>
<dbReference type="KEGG" id="bcom:BAUCODRAFT_21009"/>
<dbReference type="InterPro" id="IPR043145">
    <property type="entry name" value="Znf_ZZ_sf"/>
</dbReference>
<sequence>MDNSRGACALCAKNVTFSDAVIVCAECEEYGVCAECYVQGYVSNAHPPDHKLQIMRANSFTIDAPALPGILAIPAEFQLDKASGEEARKYWGDLLKPPYRKTASSMVVRLANALFIHADSEIEPRNKGSLNPAKYWYLRQIMGEAPVNHYSKQFGRFEANVVGRIWELWDWEYTLDETTSPPTPLMTRAGYVSNLMCNLLLDPEYAQLQLNAALTYLAKCYEEPLVDPITSQPFKYHFIPRECFPAHTDESVHKQYLEFSKTVEAEVVAKQLITTEEDWQRSHPTAPMATDVRASPVTVALPERPAATATPRDPPPLSVIQAKAPHSPSSGASLKPASATSAANDRTNSFSAHAKPVAQPTTQAQSARQPGQSKSIAEQHVDQMARMQMLQLEHEQRMQMANMFYQTASKSIDYMHVRPYRWYQ</sequence>
<evidence type="ECO:0000313" key="6">
    <source>
        <dbReference type="EMBL" id="EMD01045.1"/>
    </source>
</evidence>
<evidence type="ECO:0000256" key="1">
    <source>
        <dbReference type="ARBA" id="ARBA00022723"/>
    </source>
</evidence>
<feature type="region of interest" description="Disordered" evidence="4">
    <location>
        <begin position="305"/>
        <end position="377"/>
    </location>
</feature>
<feature type="domain" description="DUF7514" evidence="5">
    <location>
        <begin position="100"/>
        <end position="256"/>
    </location>
</feature>